<dbReference type="RefSeq" id="WP_163948077.1">
    <property type="nucleotide sequence ID" value="NZ_JAAFZH010000004.1"/>
</dbReference>
<dbReference type="Proteomes" id="UP000474175">
    <property type="component" value="Unassembled WGS sequence"/>
</dbReference>
<sequence length="76" mass="8907">MKKYLFILICFLITACDSGKIDAPSTYEKDRNGAVYKVKEIDRCEYIEVQFGSFEDRVYSLTHKGNCKNPIHRMHQ</sequence>
<keyword evidence="2" id="KW-1185">Reference proteome</keyword>
<reference evidence="1 2" key="1">
    <citation type="submission" date="2020-02" db="EMBL/GenBank/DDBJ databases">
        <title>Draft genome sequence of two Spirosoma agri KCTC 52727 and Spirosoma terrae KCTC 52035.</title>
        <authorList>
            <person name="Rojas J."/>
            <person name="Ambika Manirajan B."/>
            <person name="Suarez C."/>
            <person name="Ratering S."/>
            <person name="Schnell S."/>
        </authorList>
    </citation>
    <scope>NUCLEOTIDE SEQUENCE [LARGE SCALE GENOMIC DNA]</scope>
    <source>
        <strain evidence="1 2">KCTC 52035</strain>
    </source>
</reference>
<dbReference type="AlphaFoldDB" id="A0A6L9L578"/>
<gene>
    <name evidence="1" type="ORF">GK108_12235</name>
</gene>
<organism evidence="1 2">
    <name type="scientific">Spirosoma terrae</name>
    <dbReference type="NCBI Taxonomy" id="1968276"/>
    <lineage>
        <taxon>Bacteria</taxon>
        <taxon>Pseudomonadati</taxon>
        <taxon>Bacteroidota</taxon>
        <taxon>Cytophagia</taxon>
        <taxon>Cytophagales</taxon>
        <taxon>Cytophagaceae</taxon>
        <taxon>Spirosoma</taxon>
    </lineage>
</organism>
<dbReference type="EMBL" id="JAAFZH010000004">
    <property type="protein sequence ID" value="NDU95644.1"/>
    <property type="molecule type" value="Genomic_DNA"/>
</dbReference>
<name>A0A6L9L578_9BACT</name>
<dbReference type="PROSITE" id="PS51257">
    <property type="entry name" value="PROKAR_LIPOPROTEIN"/>
    <property type="match status" value="1"/>
</dbReference>
<evidence type="ECO:0000313" key="2">
    <source>
        <dbReference type="Proteomes" id="UP000474175"/>
    </source>
</evidence>
<proteinExistence type="predicted"/>
<protein>
    <submittedName>
        <fullName evidence="1">Uncharacterized protein</fullName>
    </submittedName>
</protein>
<evidence type="ECO:0000313" key="1">
    <source>
        <dbReference type="EMBL" id="NDU95644.1"/>
    </source>
</evidence>
<accession>A0A6L9L578</accession>
<comment type="caution">
    <text evidence="1">The sequence shown here is derived from an EMBL/GenBank/DDBJ whole genome shotgun (WGS) entry which is preliminary data.</text>
</comment>